<name>A0A6C1TXY9_9CORY</name>
<dbReference type="Gene3D" id="3.40.630.40">
    <property type="entry name" value="Zn-dependent exopeptidases"/>
    <property type="match status" value="1"/>
</dbReference>
<dbReference type="AlphaFoldDB" id="A0A6C1TXY9"/>
<dbReference type="OrthoDB" id="4413853at2"/>
<evidence type="ECO:0000313" key="2">
    <source>
        <dbReference type="Proteomes" id="UP000336646"/>
    </source>
</evidence>
<dbReference type="SUPFAM" id="SSF53187">
    <property type="entry name" value="Zn-dependent exopeptidases"/>
    <property type="match status" value="1"/>
</dbReference>
<proteinExistence type="predicted"/>
<reference evidence="1 2" key="1">
    <citation type="submission" date="2018-12" db="EMBL/GenBank/DDBJ databases">
        <title>Corynebacterium sanguinis sp. nov., a clinically-associated and environmental corynebacterium.</title>
        <authorList>
            <person name="Gonzales-Siles L."/>
            <person name="Jaen-Luchoro D."/>
            <person name="Cardew S."/>
            <person name="Inganas E."/>
            <person name="Ohlen M."/>
            <person name="Jensie-Markopolous S."/>
            <person name="Pinyeiro-Iglesias B."/>
            <person name="Molin K."/>
            <person name="Skovbjerg S."/>
            <person name="Svensson-Stadler L."/>
            <person name="Funke G."/>
            <person name="Moore E.R.B."/>
        </authorList>
    </citation>
    <scope>NUCLEOTIDE SEQUENCE [LARGE SCALE GENOMIC DNA]</scope>
    <source>
        <strain evidence="1 2">58734</strain>
    </source>
</reference>
<organism evidence="1 2">
    <name type="scientific">Corynebacterium sanguinis</name>
    <dbReference type="NCBI Taxonomy" id="2594913"/>
    <lineage>
        <taxon>Bacteria</taxon>
        <taxon>Bacillati</taxon>
        <taxon>Actinomycetota</taxon>
        <taxon>Actinomycetes</taxon>
        <taxon>Mycobacteriales</taxon>
        <taxon>Corynebacteriaceae</taxon>
        <taxon>Corynebacterium</taxon>
    </lineage>
</organism>
<sequence length="261" mass="27762">MRQLTHRLALVALFVIVAVAAGVGITVVALTNSSPTDPAQKEASMLATVSRALTGAQVAARDRRYAANRSNGKGERDDVHWIDRTDSSPLVIVAPHAVNHYRDGAPKLAERYTGAISEIVANRLGASVLTVTGSVSDWDEDWDTRDDEFTRILHALPDDAIIIDLHGMADGSTPENISIGTGKKDSGPSAEIAENIAAAFGGNAEVNGAFSGRSSYTVTRHMQNRGHDALQVEIAASMRDPARLNVGYTVDALTDALEQAH</sequence>
<dbReference type="EMBL" id="RXIR01000007">
    <property type="protein sequence ID" value="TVS29108.1"/>
    <property type="molecule type" value="Genomic_DNA"/>
</dbReference>
<evidence type="ECO:0000313" key="1">
    <source>
        <dbReference type="EMBL" id="TVS29108.1"/>
    </source>
</evidence>
<dbReference type="Proteomes" id="UP000336646">
    <property type="component" value="Unassembled WGS sequence"/>
</dbReference>
<accession>A0A6C1TXY9</accession>
<protein>
    <submittedName>
        <fullName evidence="1">Uncharacterized protein</fullName>
    </submittedName>
</protein>
<comment type="caution">
    <text evidence="1">The sequence shown here is derived from an EMBL/GenBank/DDBJ whole genome shotgun (WGS) entry which is preliminary data.</text>
</comment>
<gene>
    <name evidence="1" type="ORF">EKI59_04685</name>
</gene>
<dbReference type="RefSeq" id="WP_144772903.1">
    <property type="nucleotide sequence ID" value="NZ_RXIR01000007.1"/>
</dbReference>